<evidence type="ECO:0000256" key="6">
    <source>
        <dbReference type="ARBA" id="ARBA00022703"/>
    </source>
</evidence>
<dbReference type="SMART" id="SM00212">
    <property type="entry name" value="UBCc"/>
    <property type="match status" value="2"/>
</dbReference>
<name>A0A074WXH4_9PEZI</name>
<dbReference type="GO" id="GO:0006915">
    <property type="term" value="P:apoptotic process"/>
    <property type="evidence" value="ECO:0007669"/>
    <property type="project" value="UniProtKB-KW"/>
</dbReference>
<feature type="domain" description="UBC core" evidence="16">
    <location>
        <begin position="304"/>
        <end position="457"/>
    </location>
</feature>
<dbReference type="GO" id="GO:0005524">
    <property type="term" value="F:ATP binding"/>
    <property type="evidence" value="ECO:0007669"/>
    <property type="project" value="UniProtKB-KW"/>
</dbReference>
<evidence type="ECO:0000256" key="9">
    <source>
        <dbReference type="ARBA" id="ARBA00022840"/>
    </source>
</evidence>
<gene>
    <name evidence="17" type="ORF">M436DRAFT_70559</name>
</gene>
<evidence type="ECO:0000256" key="7">
    <source>
        <dbReference type="ARBA" id="ARBA00022741"/>
    </source>
</evidence>
<evidence type="ECO:0000256" key="1">
    <source>
        <dbReference type="ARBA" id="ARBA00004123"/>
    </source>
</evidence>
<evidence type="ECO:0000256" key="14">
    <source>
        <dbReference type="ARBA" id="ARBA00042401"/>
    </source>
</evidence>
<keyword evidence="4" id="KW-0963">Cytoplasm</keyword>
<dbReference type="InterPro" id="IPR000608">
    <property type="entry name" value="UBC"/>
</dbReference>
<dbReference type="PROSITE" id="PS50127">
    <property type="entry name" value="UBC_2"/>
    <property type="match status" value="2"/>
</dbReference>
<keyword evidence="6" id="KW-0053">Apoptosis</keyword>
<evidence type="ECO:0000313" key="18">
    <source>
        <dbReference type="Proteomes" id="UP000027730"/>
    </source>
</evidence>
<protein>
    <recommendedName>
        <fullName evidence="11">Ubiquitin-conjugating enzyme E2 Z</fullName>
        <ecNumber evidence="3">2.3.2.23</ecNumber>
    </recommendedName>
    <alternativeName>
        <fullName evidence="12">E2 ubiquitin-conjugating enzyme Z</fullName>
    </alternativeName>
    <alternativeName>
        <fullName evidence="14">Ubiquitin carrier protein Z</fullName>
    </alternativeName>
    <alternativeName>
        <fullName evidence="13">Ubiquitin-protein ligase Z</fullName>
    </alternativeName>
</protein>
<evidence type="ECO:0000256" key="3">
    <source>
        <dbReference type="ARBA" id="ARBA00012486"/>
    </source>
</evidence>
<dbReference type="PANTHER" id="PTHR46116">
    <property type="entry name" value="(E3-INDEPENDENT) E2 UBIQUITIN-CONJUGATING ENZYME"/>
    <property type="match status" value="1"/>
</dbReference>
<evidence type="ECO:0000256" key="15">
    <source>
        <dbReference type="SAM" id="MobiDB-lite"/>
    </source>
</evidence>
<feature type="domain" description="UBC core" evidence="16">
    <location>
        <begin position="5"/>
        <end position="163"/>
    </location>
</feature>
<proteinExistence type="predicted"/>
<dbReference type="Gene3D" id="3.10.110.10">
    <property type="entry name" value="Ubiquitin Conjugating Enzyme"/>
    <property type="match status" value="2"/>
</dbReference>
<evidence type="ECO:0000256" key="10">
    <source>
        <dbReference type="ARBA" id="ARBA00023242"/>
    </source>
</evidence>
<keyword evidence="18" id="KW-1185">Reference proteome</keyword>
<evidence type="ECO:0000256" key="4">
    <source>
        <dbReference type="ARBA" id="ARBA00022490"/>
    </source>
</evidence>
<evidence type="ECO:0000256" key="12">
    <source>
        <dbReference type="ARBA" id="ARBA00041798"/>
    </source>
</evidence>
<keyword evidence="10" id="KW-0539">Nucleus</keyword>
<evidence type="ECO:0000259" key="16">
    <source>
        <dbReference type="PROSITE" id="PS50127"/>
    </source>
</evidence>
<dbReference type="EMBL" id="KL584704">
    <property type="protein sequence ID" value="KEQ76189.1"/>
    <property type="molecule type" value="Genomic_DNA"/>
</dbReference>
<evidence type="ECO:0000313" key="17">
    <source>
        <dbReference type="EMBL" id="KEQ76189.1"/>
    </source>
</evidence>
<comment type="subcellular location">
    <subcellularLocation>
        <location evidence="2">Cytoplasm</location>
    </subcellularLocation>
    <subcellularLocation>
        <location evidence="1">Nucleus</location>
    </subcellularLocation>
</comment>
<dbReference type="GO" id="GO:0043066">
    <property type="term" value="P:negative regulation of apoptotic process"/>
    <property type="evidence" value="ECO:0007669"/>
    <property type="project" value="TreeGrafter"/>
</dbReference>
<dbReference type="STRING" id="1043004.A0A074WXH4"/>
<organism evidence="17 18">
    <name type="scientific">Aureobasidium namibiae CBS 147.97</name>
    <dbReference type="NCBI Taxonomy" id="1043004"/>
    <lineage>
        <taxon>Eukaryota</taxon>
        <taxon>Fungi</taxon>
        <taxon>Dikarya</taxon>
        <taxon>Ascomycota</taxon>
        <taxon>Pezizomycotina</taxon>
        <taxon>Dothideomycetes</taxon>
        <taxon>Dothideomycetidae</taxon>
        <taxon>Dothideales</taxon>
        <taxon>Saccotheciaceae</taxon>
        <taxon>Aureobasidium</taxon>
    </lineage>
</organism>
<dbReference type="PANTHER" id="PTHR46116:SF26">
    <property type="entry name" value="UBIQUITIN-CONJUGATING ENZYME E2 Z"/>
    <property type="match status" value="1"/>
</dbReference>
<dbReference type="GO" id="GO:0004869">
    <property type="term" value="F:cysteine-type endopeptidase inhibitor activity"/>
    <property type="evidence" value="ECO:0007669"/>
    <property type="project" value="TreeGrafter"/>
</dbReference>
<dbReference type="GO" id="GO:0061631">
    <property type="term" value="F:ubiquitin conjugating enzyme activity"/>
    <property type="evidence" value="ECO:0007669"/>
    <property type="project" value="UniProtKB-EC"/>
</dbReference>
<keyword evidence="5" id="KW-0808">Transferase</keyword>
<dbReference type="GeneID" id="25414787"/>
<keyword evidence="9" id="KW-0067">ATP-binding</keyword>
<dbReference type="InterPro" id="IPR016135">
    <property type="entry name" value="UBQ-conjugating_enzyme/RWD"/>
</dbReference>
<dbReference type="SUPFAM" id="SSF54495">
    <property type="entry name" value="UBC-like"/>
    <property type="match status" value="2"/>
</dbReference>
<feature type="region of interest" description="Disordered" evidence="15">
    <location>
        <begin position="177"/>
        <end position="196"/>
    </location>
</feature>
<dbReference type="RefSeq" id="XP_013430416.1">
    <property type="nucleotide sequence ID" value="XM_013574962.1"/>
</dbReference>
<accession>A0A074WXH4</accession>
<dbReference type="Proteomes" id="UP000027730">
    <property type="component" value="Unassembled WGS sequence"/>
</dbReference>
<keyword evidence="8" id="KW-0833">Ubl conjugation pathway</keyword>
<dbReference type="GO" id="GO:0005737">
    <property type="term" value="C:cytoplasm"/>
    <property type="evidence" value="ECO:0007669"/>
    <property type="project" value="UniProtKB-SubCell"/>
</dbReference>
<reference evidence="17 18" key="1">
    <citation type="journal article" date="2014" name="BMC Genomics">
        <title>Genome sequencing of four Aureobasidium pullulans varieties: biotechnological potential, stress tolerance, and description of new species.</title>
        <authorList>
            <person name="Gostin Ar C."/>
            <person name="Ohm R.A."/>
            <person name="Kogej T."/>
            <person name="Sonjak S."/>
            <person name="Turk M."/>
            <person name="Zajc J."/>
            <person name="Zalar P."/>
            <person name="Grube M."/>
            <person name="Sun H."/>
            <person name="Han J."/>
            <person name="Sharma A."/>
            <person name="Chiniquy J."/>
            <person name="Ngan C.Y."/>
            <person name="Lipzen A."/>
            <person name="Barry K."/>
            <person name="Grigoriev I.V."/>
            <person name="Gunde-Cimerman N."/>
        </authorList>
    </citation>
    <scope>NUCLEOTIDE SEQUENCE [LARGE SCALE GENOMIC DNA]</scope>
    <source>
        <strain evidence="17 18">CBS 147.97</strain>
    </source>
</reference>
<dbReference type="AlphaFoldDB" id="A0A074WXH4"/>
<evidence type="ECO:0000256" key="13">
    <source>
        <dbReference type="ARBA" id="ARBA00042316"/>
    </source>
</evidence>
<keyword evidence="7" id="KW-0547">Nucleotide-binding</keyword>
<dbReference type="OrthoDB" id="1926878at2759"/>
<evidence type="ECO:0000256" key="2">
    <source>
        <dbReference type="ARBA" id="ARBA00004496"/>
    </source>
</evidence>
<dbReference type="CDD" id="cd00195">
    <property type="entry name" value="UBCc_UEV"/>
    <property type="match status" value="1"/>
</dbReference>
<evidence type="ECO:0000256" key="8">
    <source>
        <dbReference type="ARBA" id="ARBA00022786"/>
    </source>
</evidence>
<dbReference type="HOGENOM" id="CLU_037142_0_0_1"/>
<sequence>MANNSSTIRILREIKELQTGSDLSLAVAHLENDVRTVRCLIVGPSDTPYEFGFFEFKAKIGPTYPVQPPSVKCLTTNSGRCRFNPNIYASGKVCLSILGTWRGERGEQWSIAQGLESVLISIQSLMSSNPYENEPGFETIKITAKEAEEYAQKIRHETLRITVLQRLEHILQISDGDDTTPAVASDTPPADYDDDDEVVAESKPSTYQKEDIEEAKFYPFTDLYKRRFLWYYDSYLKAIDGASIKVKDGRQFENTPFEYGTNAMCGKYAYASLKTRFQRVLQALETEKDTWARDGRQLMANQHGTALNLQHQFESLHAHYAGNNGPSVEISLVDANPFVWTLTFFGPQSTDLSGATINTRLHFPSDFPEEQPRVTVLTPLFHHRISATTKALCYFPTKLYDVQNHIESIMAVVVDETPTYDPRALVNPAASALLWGDENSKKMYRRKLRRSVQDAMESCDEF</sequence>
<dbReference type="GO" id="GO:0005634">
    <property type="term" value="C:nucleus"/>
    <property type="evidence" value="ECO:0007669"/>
    <property type="project" value="UniProtKB-SubCell"/>
</dbReference>
<dbReference type="CDD" id="cd23809">
    <property type="entry name" value="UBCc_UBE2Z"/>
    <property type="match status" value="1"/>
</dbReference>
<evidence type="ECO:0000256" key="5">
    <source>
        <dbReference type="ARBA" id="ARBA00022679"/>
    </source>
</evidence>
<dbReference type="Pfam" id="PF00179">
    <property type="entry name" value="UQ_con"/>
    <property type="match status" value="2"/>
</dbReference>
<dbReference type="EC" id="2.3.2.23" evidence="3"/>
<evidence type="ECO:0000256" key="11">
    <source>
        <dbReference type="ARBA" id="ARBA00039894"/>
    </source>
</evidence>